<protein>
    <submittedName>
        <fullName evidence="2">ABC transporter protein</fullName>
    </submittedName>
</protein>
<sequence>MGSISKSVPGVAPTDDAVSLHSQPEHHYFFNDCPQLGDDDLPPLYDEHCESSGAPLLAPDSSAPGRSGIVSFLKDANTGAEYYLDRQLDTDPEFLEAHIRSWALTPPRPFVRVYGFHRQQVDNNGKKETKNVTDFDVKVELTPFLYRDATNRVSWRELRTVENSENTRRGTILKKRAPGSRQSIEVGADDKPTLGEWCHLYCASHAGLKTFALKRRIVGFDYQKVKEKLEALVRRTNYRGHLQVEFPVEDEDVVVYNDCRTNHWRLTWWMIWLCYLSLLFIFTWPYLWLRTSHFEVVRADWPFSRLRGDGSKEWASVSEDQWYNMWGRAIHKAVLQKRQATLDQQDLLAAESLEPSFDTGNSTVDGALGVLRAGLNAMNEVNRQFGWGADS</sequence>
<accession>A0AA38RTP4</accession>
<name>A0AA38RTP4_9PEZI</name>
<dbReference type="Proteomes" id="UP001174694">
    <property type="component" value="Unassembled WGS sequence"/>
</dbReference>
<keyword evidence="3" id="KW-1185">Reference proteome</keyword>
<evidence type="ECO:0000256" key="1">
    <source>
        <dbReference type="SAM" id="Phobius"/>
    </source>
</evidence>
<keyword evidence="1" id="KW-0472">Membrane</keyword>
<evidence type="ECO:0000313" key="2">
    <source>
        <dbReference type="EMBL" id="KAJ9150345.1"/>
    </source>
</evidence>
<dbReference type="EMBL" id="JANBVO010000008">
    <property type="protein sequence ID" value="KAJ9150345.1"/>
    <property type="molecule type" value="Genomic_DNA"/>
</dbReference>
<reference evidence="2" key="1">
    <citation type="submission" date="2022-07" db="EMBL/GenBank/DDBJ databases">
        <title>Fungi with potential for degradation of polypropylene.</title>
        <authorList>
            <person name="Gostincar C."/>
        </authorList>
    </citation>
    <scope>NUCLEOTIDE SEQUENCE</scope>
    <source>
        <strain evidence="2">EXF-13308</strain>
    </source>
</reference>
<dbReference type="PANTHER" id="PTHR37848">
    <property type="entry name" value="EXPRESSED PROTEIN"/>
    <property type="match status" value="1"/>
</dbReference>
<evidence type="ECO:0000313" key="3">
    <source>
        <dbReference type="Proteomes" id="UP001174694"/>
    </source>
</evidence>
<gene>
    <name evidence="2" type="ORF">NKR23_g3810</name>
</gene>
<proteinExistence type="predicted"/>
<organism evidence="2 3">
    <name type="scientific">Pleurostoma richardsiae</name>
    <dbReference type="NCBI Taxonomy" id="41990"/>
    <lineage>
        <taxon>Eukaryota</taxon>
        <taxon>Fungi</taxon>
        <taxon>Dikarya</taxon>
        <taxon>Ascomycota</taxon>
        <taxon>Pezizomycotina</taxon>
        <taxon>Sordariomycetes</taxon>
        <taxon>Sordariomycetidae</taxon>
        <taxon>Calosphaeriales</taxon>
        <taxon>Pleurostomataceae</taxon>
        <taxon>Pleurostoma</taxon>
    </lineage>
</organism>
<dbReference type="AlphaFoldDB" id="A0AA38RTP4"/>
<dbReference type="PANTHER" id="PTHR37848:SF1">
    <property type="entry name" value="SUN DOMAIN-CONTAINING PROTEIN"/>
    <property type="match status" value="1"/>
</dbReference>
<feature type="transmembrane region" description="Helical" evidence="1">
    <location>
        <begin position="266"/>
        <end position="289"/>
    </location>
</feature>
<keyword evidence="1" id="KW-0812">Transmembrane</keyword>
<comment type="caution">
    <text evidence="2">The sequence shown here is derived from an EMBL/GenBank/DDBJ whole genome shotgun (WGS) entry which is preliminary data.</text>
</comment>
<keyword evidence="1" id="KW-1133">Transmembrane helix</keyword>